<keyword evidence="5" id="KW-0571">Peptide transport</keyword>
<dbReference type="GO" id="GO:0005886">
    <property type="term" value="C:plasma membrane"/>
    <property type="evidence" value="ECO:0007669"/>
    <property type="project" value="UniProtKB-SubCell"/>
</dbReference>
<dbReference type="RefSeq" id="WP_051591839.1">
    <property type="nucleotide sequence ID" value="NZ_CP025257.1"/>
</dbReference>
<dbReference type="OrthoDB" id="9797472at2"/>
<evidence type="ECO:0000256" key="7">
    <source>
        <dbReference type="ARBA" id="ARBA00022989"/>
    </source>
</evidence>
<dbReference type="Pfam" id="PF00528">
    <property type="entry name" value="BPD_transp_1"/>
    <property type="match status" value="1"/>
</dbReference>
<dbReference type="InterPro" id="IPR054864">
    <property type="entry name" value="OppC_permease"/>
</dbReference>
<feature type="transmembrane region" description="Helical" evidence="10">
    <location>
        <begin position="162"/>
        <end position="186"/>
    </location>
</feature>
<feature type="transmembrane region" description="Helical" evidence="10">
    <location>
        <begin position="132"/>
        <end position="156"/>
    </location>
</feature>
<evidence type="ECO:0000256" key="2">
    <source>
        <dbReference type="ARBA" id="ARBA00022448"/>
    </source>
</evidence>
<proteinExistence type="inferred from homology"/>
<dbReference type="GO" id="GO:0015031">
    <property type="term" value="P:protein transport"/>
    <property type="evidence" value="ECO:0007669"/>
    <property type="project" value="UniProtKB-KW"/>
</dbReference>
<dbReference type="Gene3D" id="1.10.3720.10">
    <property type="entry name" value="MetI-like"/>
    <property type="match status" value="1"/>
</dbReference>
<evidence type="ECO:0000256" key="1">
    <source>
        <dbReference type="ARBA" id="ARBA00004651"/>
    </source>
</evidence>
<comment type="subcellular location">
    <subcellularLocation>
        <location evidence="1 10">Cell membrane</location>
        <topology evidence="1 10">Multi-pass membrane protein</topology>
    </subcellularLocation>
</comment>
<dbReference type="PANTHER" id="PTHR43386">
    <property type="entry name" value="OLIGOPEPTIDE TRANSPORT SYSTEM PERMEASE PROTEIN APPC"/>
    <property type="match status" value="1"/>
</dbReference>
<evidence type="ECO:0000256" key="6">
    <source>
        <dbReference type="ARBA" id="ARBA00022927"/>
    </source>
</evidence>
<accession>A0A2K9BRS3</accession>
<feature type="transmembrane region" description="Helical" evidence="10">
    <location>
        <begin position="302"/>
        <end position="324"/>
    </location>
</feature>
<evidence type="ECO:0000256" key="5">
    <source>
        <dbReference type="ARBA" id="ARBA00022856"/>
    </source>
</evidence>
<dbReference type="NCBIfam" id="NF043080">
    <property type="entry name" value="MMSYN1_0166"/>
    <property type="match status" value="1"/>
</dbReference>
<evidence type="ECO:0000256" key="3">
    <source>
        <dbReference type="ARBA" id="ARBA00022475"/>
    </source>
</evidence>
<evidence type="ECO:0000259" key="11">
    <source>
        <dbReference type="PROSITE" id="PS50928"/>
    </source>
</evidence>
<evidence type="ECO:0000313" key="13">
    <source>
        <dbReference type="Proteomes" id="UP000233419"/>
    </source>
</evidence>
<dbReference type="GO" id="GO:0015833">
    <property type="term" value="P:peptide transport"/>
    <property type="evidence" value="ECO:0007669"/>
    <property type="project" value="UniProtKB-KW"/>
</dbReference>
<evidence type="ECO:0000256" key="4">
    <source>
        <dbReference type="ARBA" id="ARBA00022692"/>
    </source>
</evidence>
<dbReference type="EMBL" id="CP025257">
    <property type="protein sequence ID" value="AUF83702.1"/>
    <property type="molecule type" value="Genomic_DNA"/>
</dbReference>
<organism evidence="12 13">
    <name type="scientific">Mesoplasma syrphidae</name>
    <dbReference type="NCBI Taxonomy" id="225999"/>
    <lineage>
        <taxon>Bacteria</taxon>
        <taxon>Bacillati</taxon>
        <taxon>Mycoplasmatota</taxon>
        <taxon>Mollicutes</taxon>
        <taxon>Entomoplasmatales</taxon>
        <taxon>Entomoplasmataceae</taxon>
        <taxon>Mesoplasma</taxon>
    </lineage>
</organism>
<dbReference type="AlphaFoldDB" id="A0A2K9BRS3"/>
<gene>
    <name evidence="12" type="ORF">CXP39_02740</name>
</gene>
<comment type="similarity">
    <text evidence="9">Belongs to the binding-protein-dependent transport system permease family. OppBC subfamily.</text>
</comment>
<dbReference type="CDD" id="cd06261">
    <property type="entry name" value="TM_PBP2"/>
    <property type="match status" value="1"/>
</dbReference>
<sequence length="333" mass="37011">MEINKEKFVRENHVNFDEIDSSLFTIVGAQSSESEHLASKPYSYWKSVGKLLFKSPTFLIAIAILITFIILAIVVPWGLEATPLEKPNLADPSNPIIGSSRPHAPTWGYWFGLGVEGEDLWVKMWAGMRTTLLFAFILASIQLAVGIFIGSIWGYFKKTDIFFVQLTNILTLVPQLILLLFIIFIIKPGYWPVILGVSIQAWIAIATTVRVQIMLVKNTDYNTASISLGSSSGRIIQKNIMPKILPVIIQSGTFAIPNAISIDASLTFLGFGFIEGRKQTSLGQILNEVMAGTLWQNYPHLIIIPLILTTTVSIIFFVVAKVFADSLDPKNHR</sequence>
<keyword evidence="7 10" id="KW-1133">Transmembrane helix</keyword>
<protein>
    <submittedName>
        <fullName evidence="12">ABC transporter permease</fullName>
    </submittedName>
</protein>
<keyword evidence="6" id="KW-0653">Protein transport</keyword>
<keyword evidence="8 10" id="KW-0472">Membrane</keyword>
<evidence type="ECO:0000313" key="12">
    <source>
        <dbReference type="EMBL" id="AUF83702.1"/>
    </source>
</evidence>
<feature type="transmembrane region" description="Helical" evidence="10">
    <location>
        <begin position="58"/>
        <end position="79"/>
    </location>
</feature>
<evidence type="ECO:0000256" key="10">
    <source>
        <dbReference type="RuleBase" id="RU363032"/>
    </source>
</evidence>
<feature type="domain" description="ABC transmembrane type-1" evidence="11">
    <location>
        <begin position="128"/>
        <end position="319"/>
    </location>
</feature>
<dbReference type="PANTHER" id="PTHR43386:SF24">
    <property type="entry name" value="OLIGOPEPTIDE TRANSPORT SYSTEM PERMEASE PROTEIN AMID"/>
    <property type="match status" value="1"/>
</dbReference>
<name>A0A2K9BRS3_9MOLU</name>
<keyword evidence="13" id="KW-1185">Reference proteome</keyword>
<dbReference type="InterPro" id="IPR035906">
    <property type="entry name" value="MetI-like_sf"/>
</dbReference>
<dbReference type="KEGG" id="msyr:CXP39_02740"/>
<dbReference type="PROSITE" id="PS50928">
    <property type="entry name" value="ABC_TM1"/>
    <property type="match status" value="1"/>
</dbReference>
<reference evidence="12 13" key="1">
    <citation type="submission" date="2017-12" db="EMBL/GenBank/DDBJ databases">
        <title>Mesoplasma syrphidae YJS, Complete Genome.</title>
        <authorList>
            <person name="Knight T.F."/>
            <person name="Citino T."/>
            <person name="Rubinstein R."/>
            <person name="Neuschaefer Z."/>
        </authorList>
    </citation>
    <scope>NUCLEOTIDE SEQUENCE [LARGE SCALE GENOMIC DNA]</scope>
    <source>
        <strain evidence="12 13">YJS</strain>
    </source>
</reference>
<dbReference type="Proteomes" id="UP000233419">
    <property type="component" value="Chromosome"/>
</dbReference>
<dbReference type="InterPro" id="IPR050366">
    <property type="entry name" value="BP-dependent_transpt_permease"/>
</dbReference>
<evidence type="ECO:0000256" key="9">
    <source>
        <dbReference type="ARBA" id="ARBA00024202"/>
    </source>
</evidence>
<keyword evidence="3" id="KW-1003">Cell membrane</keyword>
<evidence type="ECO:0000256" key="8">
    <source>
        <dbReference type="ARBA" id="ARBA00023136"/>
    </source>
</evidence>
<keyword evidence="2 10" id="KW-0813">Transport</keyword>
<keyword evidence="4 10" id="KW-0812">Transmembrane</keyword>
<dbReference type="SUPFAM" id="SSF161098">
    <property type="entry name" value="MetI-like"/>
    <property type="match status" value="1"/>
</dbReference>
<dbReference type="GO" id="GO:0055085">
    <property type="term" value="P:transmembrane transport"/>
    <property type="evidence" value="ECO:0007669"/>
    <property type="project" value="InterPro"/>
</dbReference>
<feature type="transmembrane region" description="Helical" evidence="10">
    <location>
        <begin position="193"/>
        <end position="213"/>
    </location>
</feature>
<dbReference type="InterPro" id="IPR000515">
    <property type="entry name" value="MetI-like"/>
</dbReference>